<dbReference type="GO" id="GO:0042421">
    <property type="term" value="P:norepinephrine biosynthetic process"/>
    <property type="evidence" value="ECO:0007669"/>
    <property type="project" value="TreeGrafter"/>
</dbReference>
<dbReference type="SMART" id="SM00664">
    <property type="entry name" value="DoH"/>
    <property type="match status" value="1"/>
</dbReference>
<dbReference type="SUPFAM" id="SSF49344">
    <property type="entry name" value="CBD9-like"/>
    <property type="match status" value="1"/>
</dbReference>
<reference evidence="9" key="1">
    <citation type="journal article" date="2019" name="bioRxiv">
        <title>The Genome of the Zebra Mussel, Dreissena polymorpha: A Resource for Invasive Species Research.</title>
        <authorList>
            <person name="McCartney M.A."/>
            <person name="Auch B."/>
            <person name="Kono T."/>
            <person name="Mallez S."/>
            <person name="Zhang Y."/>
            <person name="Obille A."/>
            <person name="Becker A."/>
            <person name="Abrahante J.E."/>
            <person name="Garbe J."/>
            <person name="Badalamenti J.P."/>
            <person name="Herman A."/>
            <person name="Mangelson H."/>
            <person name="Liachko I."/>
            <person name="Sullivan S."/>
            <person name="Sone E.D."/>
            <person name="Koren S."/>
            <person name="Silverstein K.A.T."/>
            <person name="Beckman K.B."/>
            <person name="Gohl D.M."/>
        </authorList>
    </citation>
    <scope>NUCLEOTIDE SEQUENCE</scope>
    <source>
        <strain evidence="9">Duluth1</strain>
        <tissue evidence="9">Whole animal</tissue>
    </source>
</reference>
<proteinExistence type="inferred from homology"/>
<dbReference type="AlphaFoldDB" id="A0A9D4FLK4"/>
<feature type="domain" description="DOMON" evidence="8">
    <location>
        <begin position="40"/>
        <end position="154"/>
    </location>
</feature>
<dbReference type="Pfam" id="PF01082">
    <property type="entry name" value="Cu2_monooxygen"/>
    <property type="match status" value="1"/>
</dbReference>
<dbReference type="InterPro" id="IPR036939">
    <property type="entry name" value="Cu2_ascorb_mOase_N_sf"/>
</dbReference>
<keyword evidence="10" id="KW-1185">Reference proteome</keyword>
<feature type="signal peptide" evidence="7">
    <location>
        <begin position="1"/>
        <end position="19"/>
    </location>
</feature>
<dbReference type="GO" id="GO:0006589">
    <property type="term" value="P:octopamine biosynthetic process"/>
    <property type="evidence" value="ECO:0007669"/>
    <property type="project" value="TreeGrafter"/>
</dbReference>
<feature type="chain" id="PRO_5038898598" description="DOMON domain-containing protein" evidence="7">
    <location>
        <begin position="20"/>
        <end position="588"/>
    </location>
</feature>
<dbReference type="SUPFAM" id="SSF49742">
    <property type="entry name" value="PHM/PNGase F"/>
    <property type="match status" value="2"/>
</dbReference>
<dbReference type="CDD" id="cd09631">
    <property type="entry name" value="DOMON_DOH"/>
    <property type="match status" value="1"/>
</dbReference>
<keyword evidence="6" id="KW-0325">Glycoprotein</keyword>
<dbReference type="FunFam" id="2.60.40.1210:FF:000001">
    <property type="entry name" value="Monooxygenase, DBH-like 1, like"/>
    <property type="match status" value="1"/>
</dbReference>
<evidence type="ECO:0000256" key="5">
    <source>
        <dbReference type="ARBA" id="ARBA00023157"/>
    </source>
</evidence>
<dbReference type="Pfam" id="PF03351">
    <property type="entry name" value="DOMON"/>
    <property type="match status" value="1"/>
</dbReference>
<evidence type="ECO:0000313" key="10">
    <source>
        <dbReference type="Proteomes" id="UP000828390"/>
    </source>
</evidence>
<dbReference type="GO" id="GO:0005507">
    <property type="term" value="F:copper ion binding"/>
    <property type="evidence" value="ECO:0007669"/>
    <property type="project" value="InterPro"/>
</dbReference>
<dbReference type="Gene3D" id="2.60.120.230">
    <property type="match status" value="1"/>
</dbReference>
<dbReference type="PANTHER" id="PTHR10157:SF23">
    <property type="entry name" value="MOXD1 HOMOLOG 1"/>
    <property type="match status" value="1"/>
</dbReference>
<dbReference type="GO" id="GO:0030667">
    <property type="term" value="C:secretory granule membrane"/>
    <property type="evidence" value="ECO:0007669"/>
    <property type="project" value="TreeGrafter"/>
</dbReference>
<evidence type="ECO:0000256" key="4">
    <source>
        <dbReference type="ARBA" id="ARBA00023136"/>
    </source>
</evidence>
<dbReference type="InterPro" id="IPR024548">
    <property type="entry name" value="Cu2_monoox_C"/>
</dbReference>
<gene>
    <name evidence="9" type="ORF">DPMN_153445</name>
</gene>
<dbReference type="EMBL" id="JAIWYP010000007">
    <property type="protein sequence ID" value="KAH3799829.1"/>
    <property type="molecule type" value="Genomic_DNA"/>
</dbReference>
<comment type="subcellular location">
    <subcellularLocation>
        <location evidence="1">Membrane</location>
    </subcellularLocation>
</comment>
<evidence type="ECO:0000256" key="3">
    <source>
        <dbReference type="ARBA" id="ARBA00022729"/>
    </source>
</evidence>
<evidence type="ECO:0000313" key="9">
    <source>
        <dbReference type="EMBL" id="KAH3799829.1"/>
    </source>
</evidence>
<dbReference type="InterPro" id="IPR000945">
    <property type="entry name" value="DBH-like"/>
</dbReference>
<organism evidence="9 10">
    <name type="scientific">Dreissena polymorpha</name>
    <name type="common">Zebra mussel</name>
    <name type="synonym">Mytilus polymorpha</name>
    <dbReference type="NCBI Taxonomy" id="45954"/>
    <lineage>
        <taxon>Eukaryota</taxon>
        <taxon>Metazoa</taxon>
        <taxon>Spiralia</taxon>
        <taxon>Lophotrochozoa</taxon>
        <taxon>Mollusca</taxon>
        <taxon>Bivalvia</taxon>
        <taxon>Autobranchia</taxon>
        <taxon>Heteroconchia</taxon>
        <taxon>Euheterodonta</taxon>
        <taxon>Imparidentia</taxon>
        <taxon>Neoheterodontei</taxon>
        <taxon>Myida</taxon>
        <taxon>Dreissenoidea</taxon>
        <taxon>Dreissenidae</taxon>
        <taxon>Dreissena</taxon>
    </lineage>
</organism>
<reference evidence="9" key="2">
    <citation type="submission" date="2020-11" db="EMBL/GenBank/DDBJ databases">
        <authorList>
            <person name="McCartney M.A."/>
            <person name="Auch B."/>
            <person name="Kono T."/>
            <person name="Mallez S."/>
            <person name="Becker A."/>
            <person name="Gohl D.M."/>
            <person name="Silverstein K.A.T."/>
            <person name="Koren S."/>
            <person name="Bechman K.B."/>
            <person name="Herman A."/>
            <person name="Abrahante J.E."/>
            <person name="Garbe J."/>
        </authorList>
    </citation>
    <scope>NUCLEOTIDE SEQUENCE</scope>
    <source>
        <strain evidence="9">Duluth1</strain>
        <tissue evidence="9">Whole animal</tissue>
    </source>
</reference>
<dbReference type="InterPro" id="IPR005018">
    <property type="entry name" value="DOMON_domain"/>
</dbReference>
<comment type="caution">
    <text evidence="9">The sequence shown here is derived from an EMBL/GenBank/DDBJ whole genome shotgun (WGS) entry which is preliminary data.</text>
</comment>
<evidence type="ECO:0000256" key="7">
    <source>
        <dbReference type="SAM" id="SignalP"/>
    </source>
</evidence>
<evidence type="ECO:0000256" key="6">
    <source>
        <dbReference type="ARBA" id="ARBA00023180"/>
    </source>
</evidence>
<dbReference type="InterPro" id="IPR008977">
    <property type="entry name" value="PHM/PNGase_F_dom_sf"/>
</dbReference>
<sequence length="588" mass="66699">MLRLGMLAAFLMSVGVVWGQMPDRTPNTRYPYVTDMDHEGAYVLRWGLNATHIWFEVQVKTLGYVGFGISRDGRMVPADVIIGWVAGNQVHFQDYHTERYEAPTVDSSQDWLVDYGYEEAGWTVLGFTRALDTCDTLGDFKITRDTQRLIYAYHTEDPDVTSPNPLIRHTVRGRKSVSLMTTSHPPAELPIDSSVIDFTNDNFSIPVANTSTYNCRLFDLSDVNVKYHIIKMSPVFSPGMEQYVDHMVLYRCRIADPASLLVNGASFNCFSDAPDHVQFCREHVASFGHRNKEDFYLPEDVGIPIGGTGESNLYVLATHYVNELQTPNLVDSSGIQLTYTADLRTNDAAFLSMGNIISPNWLQYIPPGEPSFQQRAYCSERCIQWGMNSTQNALPMTVVGAKFHSHDLATEMKLRHVTKTSSGAYVENPWLAYDGAFDSDQQAFRVAEKRRNVSFTDHLMLECTYDSSTRGFPTLGGWHPDNELCRAYVLYYPRKMLEGCMSWSNYDQLRNQIGQPVNGSDVFNTLLATDWSNNNVMRVNLKHALQNSIENAQCWSSRQDPSYAVDWFQQTDITIQTPYQPTETRTCV</sequence>
<dbReference type="GO" id="GO:0042420">
    <property type="term" value="P:dopamine catabolic process"/>
    <property type="evidence" value="ECO:0007669"/>
    <property type="project" value="TreeGrafter"/>
</dbReference>
<dbReference type="Pfam" id="PF03712">
    <property type="entry name" value="Cu2_monoox_C"/>
    <property type="match status" value="1"/>
</dbReference>
<dbReference type="PROSITE" id="PS50836">
    <property type="entry name" value="DOMON"/>
    <property type="match status" value="1"/>
</dbReference>
<comment type="similarity">
    <text evidence="2">Belongs to the copper type II ascorbate-dependent monooxygenase family.</text>
</comment>
<keyword evidence="4" id="KW-0472">Membrane</keyword>
<evidence type="ECO:0000259" key="8">
    <source>
        <dbReference type="PROSITE" id="PS50836"/>
    </source>
</evidence>
<dbReference type="InterPro" id="IPR045266">
    <property type="entry name" value="DOH_DOMON"/>
</dbReference>
<keyword evidence="5" id="KW-1015">Disulfide bond</keyword>
<dbReference type="Gene3D" id="2.60.40.1210">
    <property type="entry name" value="Cellobiose dehydrogenase, cytochrome domain"/>
    <property type="match status" value="1"/>
</dbReference>
<evidence type="ECO:0000256" key="1">
    <source>
        <dbReference type="ARBA" id="ARBA00004370"/>
    </source>
</evidence>
<protein>
    <recommendedName>
        <fullName evidence="8">DOMON domain-containing protein</fullName>
    </recommendedName>
</protein>
<dbReference type="Gene3D" id="2.60.120.310">
    <property type="entry name" value="Copper type II, ascorbate-dependent monooxygenase, N-terminal domain"/>
    <property type="match status" value="1"/>
</dbReference>
<keyword evidence="3 7" id="KW-0732">Signal</keyword>
<dbReference type="InterPro" id="IPR000323">
    <property type="entry name" value="Cu2_ascorb_mOase_N"/>
</dbReference>
<name>A0A9D4FLK4_DREPO</name>
<dbReference type="GO" id="GO:0005615">
    <property type="term" value="C:extracellular space"/>
    <property type="evidence" value="ECO:0007669"/>
    <property type="project" value="TreeGrafter"/>
</dbReference>
<dbReference type="InterPro" id="IPR014784">
    <property type="entry name" value="Cu2_ascorb_mOase-like_C"/>
</dbReference>
<dbReference type="Proteomes" id="UP000828390">
    <property type="component" value="Unassembled WGS sequence"/>
</dbReference>
<dbReference type="PANTHER" id="PTHR10157">
    <property type="entry name" value="DOPAMINE BETA HYDROXYLASE RELATED"/>
    <property type="match status" value="1"/>
</dbReference>
<dbReference type="OrthoDB" id="10003276at2759"/>
<evidence type="ECO:0000256" key="2">
    <source>
        <dbReference type="ARBA" id="ARBA00010676"/>
    </source>
</evidence>
<dbReference type="GO" id="GO:0004500">
    <property type="term" value="F:dopamine beta-monooxygenase activity"/>
    <property type="evidence" value="ECO:0007669"/>
    <property type="project" value="InterPro"/>
</dbReference>
<accession>A0A9D4FLK4</accession>